<dbReference type="RefSeq" id="WP_387417503.1">
    <property type="nucleotide sequence ID" value="NZ_JBIASD010000044.1"/>
</dbReference>
<proteinExistence type="predicted"/>
<name>A0ABW6T224_9ACTN</name>
<evidence type="ECO:0000313" key="1">
    <source>
        <dbReference type="EMBL" id="MFF3671317.1"/>
    </source>
</evidence>
<protein>
    <submittedName>
        <fullName evidence="1">Uncharacterized protein</fullName>
    </submittedName>
</protein>
<gene>
    <name evidence="1" type="ORF">ACFYXI_37610</name>
</gene>
<sequence length="103" mass="11904">MSTTKTRTVVPVASCAMPHLPPMRSDVERLAWHATRRFARFRVLAWTCHEHRATWYELCQGGGVWFIQRMSGDPLKPNVAQSHAWREAEARQMWVALLFGAVR</sequence>
<dbReference type="Proteomes" id="UP001602013">
    <property type="component" value="Unassembled WGS sequence"/>
</dbReference>
<accession>A0ABW6T224</accession>
<comment type="caution">
    <text evidence="1">The sequence shown here is derived from an EMBL/GenBank/DDBJ whole genome shotgun (WGS) entry which is preliminary data.</text>
</comment>
<organism evidence="1 2">
    <name type="scientific">Microtetraspora malaysiensis</name>
    <dbReference type="NCBI Taxonomy" id="161358"/>
    <lineage>
        <taxon>Bacteria</taxon>
        <taxon>Bacillati</taxon>
        <taxon>Actinomycetota</taxon>
        <taxon>Actinomycetes</taxon>
        <taxon>Streptosporangiales</taxon>
        <taxon>Streptosporangiaceae</taxon>
        <taxon>Microtetraspora</taxon>
    </lineage>
</organism>
<evidence type="ECO:0000313" key="2">
    <source>
        <dbReference type="Proteomes" id="UP001602013"/>
    </source>
</evidence>
<reference evidence="1 2" key="1">
    <citation type="submission" date="2024-10" db="EMBL/GenBank/DDBJ databases">
        <title>The Natural Products Discovery Center: Release of the First 8490 Sequenced Strains for Exploring Actinobacteria Biosynthetic Diversity.</title>
        <authorList>
            <person name="Kalkreuter E."/>
            <person name="Kautsar S.A."/>
            <person name="Yang D."/>
            <person name="Bader C.D."/>
            <person name="Teijaro C.N."/>
            <person name="Fluegel L."/>
            <person name="Davis C.M."/>
            <person name="Simpson J.R."/>
            <person name="Lauterbach L."/>
            <person name="Steele A.D."/>
            <person name="Gui C."/>
            <person name="Meng S."/>
            <person name="Li G."/>
            <person name="Viehrig K."/>
            <person name="Ye F."/>
            <person name="Su P."/>
            <person name="Kiefer A.F."/>
            <person name="Nichols A."/>
            <person name="Cepeda A.J."/>
            <person name="Yan W."/>
            <person name="Fan B."/>
            <person name="Jiang Y."/>
            <person name="Adhikari A."/>
            <person name="Zheng C.-J."/>
            <person name="Schuster L."/>
            <person name="Cowan T.M."/>
            <person name="Smanski M.J."/>
            <person name="Chevrette M.G."/>
            <person name="De Carvalho L.P.S."/>
            <person name="Shen B."/>
        </authorList>
    </citation>
    <scope>NUCLEOTIDE SEQUENCE [LARGE SCALE GENOMIC DNA]</scope>
    <source>
        <strain evidence="1 2">NPDC002173</strain>
    </source>
</reference>
<dbReference type="EMBL" id="JBIASD010000044">
    <property type="protein sequence ID" value="MFF3671317.1"/>
    <property type="molecule type" value="Genomic_DNA"/>
</dbReference>
<keyword evidence="2" id="KW-1185">Reference proteome</keyword>